<keyword evidence="7 11" id="KW-0328">Glycosyltransferase</keyword>
<keyword evidence="9 11" id="KW-0443">Lipid metabolism</keyword>
<keyword evidence="13" id="KW-1185">Reference proteome</keyword>
<evidence type="ECO:0000256" key="11">
    <source>
        <dbReference type="HAMAP-Rule" id="MF_00392"/>
    </source>
</evidence>
<evidence type="ECO:0000256" key="3">
    <source>
        <dbReference type="ARBA" id="ARBA00012687"/>
    </source>
</evidence>
<comment type="pathway">
    <text evidence="11">Bacterial outer membrane biogenesis; LPS lipid A biosynthesis.</text>
</comment>
<name>A0AAJ0UG60_HALSE</name>
<reference evidence="12" key="1">
    <citation type="submission" date="2017-05" db="EMBL/GenBank/DDBJ databases">
        <authorList>
            <person name="Imhoff J.F."/>
            <person name="Rahn T."/>
            <person name="Kuenzel S."/>
            <person name="Neulinger S.C."/>
        </authorList>
    </citation>
    <scope>NUCLEOTIDE SEQUENCE</scope>
    <source>
        <strain evidence="12">DSM 4395</strain>
    </source>
</reference>
<dbReference type="PANTHER" id="PTHR30372:SF4">
    <property type="entry name" value="LIPID-A-DISACCHARIDE SYNTHASE, MITOCHONDRIAL-RELATED"/>
    <property type="match status" value="1"/>
</dbReference>
<protein>
    <recommendedName>
        <fullName evidence="4 11">Lipid-A-disaccharide synthase</fullName>
        <ecNumber evidence="3 11">2.4.1.182</ecNumber>
    </recommendedName>
</protein>
<dbReference type="PANTHER" id="PTHR30372">
    <property type="entry name" value="LIPID-A-DISACCHARIDE SYNTHASE"/>
    <property type="match status" value="1"/>
</dbReference>
<dbReference type="SUPFAM" id="SSF53756">
    <property type="entry name" value="UDP-Glycosyltransferase/glycogen phosphorylase"/>
    <property type="match status" value="1"/>
</dbReference>
<dbReference type="AlphaFoldDB" id="A0AAJ0UG60"/>
<evidence type="ECO:0000256" key="9">
    <source>
        <dbReference type="ARBA" id="ARBA00023098"/>
    </source>
</evidence>
<dbReference type="GO" id="GO:0009245">
    <property type="term" value="P:lipid A biosynthetic process"/>
    <property type="evidence" value="ECO:0007669"/>
    <property type="project" value="UniProtKB-UniRule"/>
</dbReference>
<gene>
    <name evidence="11" type="primary">lpxB</name>
    <name evidence="12" type="ORF">CCR82_10065</name>
</gene>
<dbReference type="InterPro" id="IPR003835">
    <property type="entry name" value="Glyco_trans_19"/>
</dbReference>
<dbReference type="Proteomes" id="UP001296967">
    <property type="component" value="Unassembled WGS sequence"/>
</dbReference>
<keyword evidence="6 11" id="KW-0441">Lipid A biosynthesis</keyword>
<accession>A0AAJ0UG60</accession>
<evidence type="ECO:0000256" key="2">
    <source>
        <dbReference type="ARBA" id="ARBA00007868"/>
    </source>
</evidence>
<dbReference type="Pfam" id="PF02684">
    <property type="entry name" value="LpxB"/>
    <property type="match status" value="1"/>
</dbReference>
<sequence length="409" mass="45236">MPSPRPALIGIVANEPSGDQLGALLIQALRALRPELRFVGVAGPRMLAQGCETLLPMERLSVMGLVEVARVLPDLLRARRELIARLRQLKPLVVIGIDAPDFNLGLERRLRVQGLATVHLVSPTVWAWRAGRVKQIRRAVDLMLSIFPFEAEFLRAQRVPVDYIGHPLADEIPLDPNCEAARLVLGLLPEIPAADGGADAERAAEFGTALIAILPGSRRSELELLGPPMLETAAWCHARRPGLRFIAPMVSETLRERFEAMRRARAPEVPLRLVDGQSREVMAAADLVLTASGTATLEALLSKRPMLVAYRLHPLTYWLVTRLRLIKVRYAAMANLLVGRELAPEFLQERCRAEFMGPALLRLLDDADRRAEIEHSYRQIHLQLKQNAARRAAAAILALIDKRGGNADG</sequence>
<comment type="catalytic activity">
    <reaction evidence="10 11">
        <text>a lipid X + a UDP-2-N,3-O-bis[(3R)-3-hydroxyacyl]-alpha-D-glucosamine = a lipid A disaccharide + UDP + H(+)</text>
        <dbReference type="Rhea" id="RHEA:67828"/>
        <dbReference type="ChEBI" id="CHEBI:15378"/>
        <dbReference type="ChEBI" id="CHEBI:58223"/>
        <dbReference type="ChEBI" id="CHEBI:137748"/>
        <dbReference type="ChEBI" id="CHEBI:176338"/>
        <dbReference type="ChEBI" id="CHEBI:176343"/>
        <dbReference type="EC" id="2.4.1.182"/>
    </reaction>
</comment>
<dbReference type="NCBIfam" id="TIGR00215">
    <property type="entry name" value="lpxB"/>
    <property type="match status" value="1"/>
</dbReference>
<evidence type="ECO:0000256" key="8">
    <source>
        <dbReference type="ARBA" id="ARBA00022679"/>
    </source>
</evidence>
<dbReference type="HAMAP" id="MF_00392">
    <property type="entry name" value="LpxB"/>
    <property type="match status" value="1"/>
</dbReference>
<evidence type="ECO:0000256" key="7">
    <source>
        <dbReference type="ARBA" id="ARBA00022676"/>
    </source>
</evidence>
<dbReference type="GO" id="GO:0005543">
    <property type="term" value="F:phospholipid binding"/>
    <property type="evidence" value="ECO:0007669"/>
    <property type="project" value="TreeGrafter"/>
</dbReference>
<organism evidence="12 13">
    <name type="scientific">Halochromatium salexigens</name>
    <name type="common">Chromatium salexigens</name>
    <dbReference type="NCBI Taxonomy" id="49447"/>
    <lineage>
        <taxon>Bacteria</taxon>
        <taxon>Pseudomonadati</taxon>
        <taxon>Pseudomonadota</taxon>
        <taxon>Gammaproteobacteria</taxon>
        <taxon>Chromatiales</taxon>
        <taxon>Chromatiaceae</taxon>
        <taxon>Halochromatium</taxon>
    </lineage>
</organism>
<evidence type="ECO:0000313" key="13">
    <source>
        <dbReference type="Proteomes" id="UP001296967"/>
    </source>
</evidence>
<evidence type="ECO:0000256" key="4">
    <source>
        <dbReference type="ARBA" id="ARBA00020902"/>
    </source>
</evidence>
<evidence type="ECO:0000256" key="6">
    <source>
        <dbReference type="ARBA" id="ARBA00022556"/>
    </source>
</evidence>
<evidence type="ECO:0000256" key="1">
    <source>
        <dbReference type="ARBA" id="ARBA00002056"/>
    </source>
</evidence>
<keyword evidence="8 11" id="KW-0808">Transferase</keyword>
<evidence type="ECO:0000256" key="10">
    <source>
        <dbReference type="ARBA" id="ARBA00048975"/>
    </source>
</evidence>
<dbReference type="GO" id="GO:0008915">
    <property type="term" value="F:lipid-A-disaccharide synthase activity"/>
    <property type="evidence" value="ECO:0007669"/>
    <property type="project" value="UniProtKB-UniRule"/>
</dbReference>
<dbReference type="EMBL" id="NHSF01000059">
    <property type="protein sequence ID" value="MBK5930859.1"/>
    <property type="molecule type" value="Genomic_DNA"/>
</dbReference>
<keyword evidence="5 11" id="KW-0444">Lipid biosynthesis</keyword>
<comment type="caution">
    <text evidence="12">The sequence shown here is derived from an EMBL/GenBank/DDBJ whole genome shotgun (WGS) entry which is preliminary data.</text>
</comment>
<dbReference type="GO" id="GO:0016020">
    <property type="term" value="C:membrane"/>
    <property type="evidence" value="ECO:0007669"/>
    <property type="project" value="GOC"/>
</dbReference>
<dbReference type="EC" id="2.4.1.182" evidence="3 11"/>
<comment type="function">
    <text evidence="1 11">Condensation of UDP-2,3-diacylglucosamine and 2,3-diacylglucosamine-1-phosphate to form lipid A disaccharide, a precursor of lipid A, a phosphorylated glycolipid that anchors the lipopolysaccharide to the outer membrane of the cell.</text>
</comment>
<proteinExistence type="inferred from homology"/>
<evidence type="ECO:0000256" key="5">
    <source>
        <dbReference type="ARBA" id="ARBA00022516"/>
    </source>
</evidence>
<reference evidence="12" key="2">
    <citation type="journal article" date="2020" name="Microorganisms">
        <title>Osmotic Adaptation and Compatible Solute Biosynthesis of Phototrophic Bacteria as Revealed from Genome Analyses.</title>
        <authorList>
            <person name="Imhoff J.F."/>
            <person name="Rahn T."/>
            <person name="Kunzel S."/>
            <person name="Keller A."/>
            <person name="Neulinger S.C."/>
        </authorList>
    </citation>
    <scope>NUCLEOTIDE SEQUENCE</scope>
    <source>
        <strain evidence="12">DSM 4395</strain>
    </source>
</reference>
<evidence type="ECO:0000313" key="12">
    <source>
        <dbReference type="EMBL" id="MBK5930859.1"/>
    </source>
</evidence>
<comment type="similarity">
    <text evidence="2 11">Belongs to the LpxB family.</text>
</comment>